<name>A0A897N6R6_9EURY</name>
<dbReference type="KEGG" id="hds:HSR122_0850"/>
<dbReference type="EMBL" id="CP064788">
    <property type="protein sequence ID" value="QSG08254.1"/>
    <property type="molecule type" value="Genomic_DNA"/>
</dbReference>
<organism evidence="2 3">
    <name type="scientific">Halapricum desulfuricans</name>
    <dbReference type="NCBI Taxonomy" id="2841257"/>
    <lineage>
        <taxon>Archaea</taxon>
        <taxon>Methanobacteriati</taxon>
        <taxon>Methanobacteriota</taxon>
        <taxon>Stenosarchaea group</taxon>
        <taxon>Halobacteria</taxon>
        <taxon>Halobacteriales</taxon>
        <taxon>Haloarculaceae</taxon>
        <taxon>Halapricum</taxon>
    </lineage>
</organism>
<evidence type="ECO:0000256" key="1">
    <source>
        <dbReference type="SAM" id="MobiDB-lite"/>
    </source>
</evidence>
<proteinExistence type="predicted"/>
<reference evidence="2 3" key="1">
    <citation type="submission" date="2020-11" db="EMBL/GenBank/DDBJ databases">
        <title>Carbohydrate-dependent, anaerobic sulfur respiration: A novel catabolism in halophilic archaea.</title>
        <authorList>
            <person name="Sorokin D.Y."/>
            <person name="Messina E."/>
            <person name="Smedile F."/>
            <person name="La Cono V."/>
            <person name="Hallsworth J.E."/>
            <person name="Yakimov M.M."/>
        </authorList>
    </citation>
    <scope>NUCLEOTIDE SEQUENCE [LARGE SCALE GENOMIC DNA]</scope>
    <source>
        <strain evidence="2 3">HSR12-2</strain>
    </source>
</reference>
<dbReference type="Proteomes" id="UP000662973">
    <property type="component" value="Chromosome"/>
</dbReference>
<evidence type="ECO:0000313" key="3">
    <source>
        <dbReference type="Proteomes" id="UP000662973"/>
    </source>
</evidence>
<protein>
    <submittedName>
        <fullName evidence="2">Uncharacterized protein</fullName>
    </submittedName>
</protein>
<dbReference type="AlphaFoldDB" id="A0A897N6R6"/>
<keyword evidence="3" id="KW-1185">Reference proteome</keyword>
<feature type="region of interest" description="Disordered" evidence="1">
    <location>
        <begin position="1"/>
        <end position="23"/>
    </location>
</feature>
<evidence type="ECO:0000313" key="2">
    <source>
        <dbReference type="EMBL" id="QSG08254.1"/>
    </source>
</evidence>
<sequence>MSPLVETPDALPEVTVKNQEPSDNPAEWKKVCQSCQRHSIYFIDCFDNKVRRESYIVVGDYDPVRRRRFHAFVSSDIQPLVTADKYLRLYWNRLQRHY</sequence>
<accession>A0A897N6R6</accession>
<gene>
    <name evidence="2" type="ORF">HSR122_0850</name>
</gene>